<feature type="transmembrane region" description="Helical" evidence="6">
    <location>
        <begin position="202"/>
        <end position="225"/>
    </location>
</feature>
<organism evidence="8">
    <name type="scientific">Paramoeba aestuarina</name>
    <dbReference type="NCBI Taxonomy" id="180227"/>
    <lineage>
        <taxon>Eukaryota</taxon>
        <taxon>Amoebozoa</taxon>
        <taxon>Discosea</taxon>
        <taxon>Flabellinia</taxon>
        <taxon>Dactylopodida</taxon>
        <taxon>Paramoebidae</taxon>
        <taxon>Paramoeba</taxon>
    </lineage>
</organism>
<dbReference type="Pfam" id="PF03798">
    <property type="entry name" value="TRAM_LAG1_CLN8"/>
    <property type="match status" value="1"/>
</dbReference>
<feature type="transmembrane region" description="Helical" evidence="6">
    <location>
        <begin position="43"/>
        <end position="62"/>
    </location>
</feature>
<dbReference type="InterPro" id="IPR050846">
    <property type="entry name" value="TLCD"/>
</dbReference>
<dbReference type="PANTHER" id="PTHR13439">
    <property type="entry name" value="CT120 PROTEIN"/>
    <property type="match status" value="1"/>
</dbReference>
<dbReference type="SMART" id="SM00724">
    <property type="entry name" value="TLC"/>
    <property type="match status" value="1"/>
</dbReference>
<dbReference type="InterPro" id="IPR006634">
    <property type="entry name" value="TLC-dom"/>
</dbReference>
<feature type="transmembrane region" description="Helical" evidence="6">
    <location>
        <begin position="145"/>
        <end position="166"/>
    </location>
</feature>
<evidence type="ECO:0000256" key="3">
    <source>
        <dbReference type="ARBA" id="ARBA00022989"/>
    </source>
</evidence>
<evidence type="ECO:0000256" key="1">
    <source>
        <dbReference type="ARBA" id="ARBA00004141"/>
    </source>
</evidence>
<dbReference type="GO" id="GO:0005783">
    <property type="term" value="C:endoplasmic reticulum"/>
    <property type="evidence" value="ECO:0007669"/>
    <property type="project" value="TreeGrafter"/>
</dbReference>
<feature type="transmembrane region" description="Helical" evidence="6">
    <location>
        <begin position="245"/>
        <end position="272"/>
    </location>
</feature>
<evidence type="ECO:0000256" key="5">
    <source>
        <dbReference type="PROSITE-ProRule" id="PRU00205"/>
    </source>
</evidence>
<dbReference type="PROSITE" id="PS50922">
    <property type="entry name" value="TLC"/>
    <property type="match status" value="1"/>
</dbReference>
<feature type="transmembrane region" description="Helical" evidence="6">
    <location>
        <begin position="83"/>
        <end position="103"/>
    </location>
</feature>
<keyword evidence="2 5" id="KW-0812">Transmembrane</keyword>
<dbReference type="EMBL" id="HBKR01009883">
    <property type="protein sequence ID" value="CAE2294345.1"/>
    <property type="molecule type" value="Transcribed_RNA"/>
</dbReference>
<evidence type="ECO:0000256" key="4">
    <source>
        <dbReference type="ARBA" id="ARBA00023136"/>
    </source>
</evidence>
<dbReference type="PANTHER" id="PTHR13439:SF0">
    <property type="entry name" value="TOPOISOMERASE I DAMAGE AFFECTED PROTEIN 4"/>
    <property type="match status" value="1"/>
</dbReference>
<proteinExistence type="predicted"/>
<name>A0A7S4KH27_9EUKA</name>
<reference evidence="8" key="1">
    <citation type="submission" date="2021-01" db="EMBL/GenBank/DDBJ databases">
        <authorList>
            <person name="Corre E."/>
            <person name="Pelletier E."/>
            <person name="Niang G."/>
            <person name="Scheremetjew M."/>
            <person name="Finn R."/>
            <person name="Kale V."/>
            <person name="Holt S."/>
            <person name="Cochrane G."/>
            <person name="Meng A."/>
            <person name="Brown T."/>
            <person name="Cohen L."/>
        </authorList>
    </citation>
    <scope>NUCLEOTIDE SEQUENCE</scope>
    <source>
        <strain evidence="8">SoJaBio B1-5/56/2</strain>
    </source>
</reference>
<evidence type="ECO:0000313" key="8">
    <source>
        <dbReference type="EMBL" id="CAE2294345.1"/>
    </source>
</evidence>
<feature type="domain" description="TLC" evidence="7">
    <location>
        <begin position="76"/>
        <end position="276"/>
    </location>
</feature>
<sequence length="284" mass="32623">MGHEVGAVLCDFFGLQYVKLATNHPDIPSSEHTYLDPLIDNGGAILASTVIWFVLTYISELVSSRLFPEYNKLTFLERKDFDIRVVSVFHAFLTCFHIPLYMVSTSEDFDDFYGFHSDISQYIIIGSLGYFIYDLIVSTRYDMGIAFQIHAVACLFVCYFALYPFLHMQAGYFFGFFEISTIFNHWRGCMELLGKQGSPFHLIGAILFAITFTIFRVVGGTYYSFRWLYGMYSVWAAGNAHSGFVYLYYAVANSTLMLLQYFWFTLIVKAAYELLGGKKEDKKD</sequence>
<keyword evidence="3 6" id="KW-1133">Transmembrane helix</keyword>
<evidence type="ECO:0000256" key="2">
    <source>
        <dbReference type="ARBA" id="ARBA00022692"/>
    </source>
</evidence>
<accession>A0A7S4KH27</accession>
<comment type="subcellular location">
    <subcellularLocation>
        <location evidence="1">Membrane</location>
        <topology evidence="1">Multi-pass membrane protein</topology>
    </subcellularLocation>
</comment>
<feature type="transmembrane region" description="Helical" evidence="6">
    <location>
        <begin position="115"/>
        <end position="133"/>
    </location>
</feature>
<gene>
    <name evidence="8" type="ORF">NAES01612_LOCUS6585</name>
</gene>
<keyword evidence="4 5" id="KW-0472">Membrane</keyword>
<dbReference type="GO" id="GO:0016020">
    <property type="term" value="C:membrane"/>
    <property type="evidence" value="ECO:0007669"/>
    <property type="project" value="UniProtKB-SubCell"/>
</dbReference>
<protein>
    <recommendedName>
        <fullName evidence="7">TLC domain-containing protein</fullName>
    </recommendedName>
</protein>
<evidence type="ECO:0000256" key="6">
    <source>
        <dbReference type="SAM" id="Phobius"/>
    </source>
</evidence>
<evidence type="ECO:0000259" key="7">
    <source>
        <dbReference type="PROSITE" id="PS50922"/>
    </source>
</evidence>
<dbReference type="GO" id="GO:0055088">
    <property type="term" value="P:lipid homeostasis"/>
    <property type="evidence" value="ECO:0007669"/>
    <property type="project" value="TreeGrafter"/>
</dbReference>
<dbReference type="AlphaFoldDB" id="A0A7S4KH27"/>